<evidence type="ECO:0000313" key="1">
    <source>
        <dbReference type="EMBL" id="CAH1785250.1"/>
    </source>
</evidence>
<dbReference type="EMBL" id="CAIIXF020000006">
    <property type="protein sequence ID" value="CAH1785250.1"/>
    <property type="molecule type" value="Genomic_DNA"/>
</dbReference>
<feature type="non-terminal residue" evidence="1">
    <location>
        <position position="203"/>
    </location>
</feature>
<dbReference type="AlphaFoldDB" id="A0A8J1Y3Y3"/>
<dbReference type="Proteomes" id="UP000749559">
    <property type="component" value="Unassembled WGS sequence"/>
</dbReference>
<name>A0A8J1Y3Y3_OWEFU</name>
<keyword evidence="2" id="KW-1185">Reference proteome</keyword>
<organism evidence="1 2">
    <name type="scientific">Owenia fusiformis</name>
    <name type="common">Polychaete worm</name>
    <dbReference type="NCBI Taxonomy" id="6347"/>
    <lineage>
        <taxon>Eukaryota</taxon>
        <taxon>Metazoa</taxon>
        <taxon>Spiralia</taxon>
        <taxon>Lophotrochozoa</taxon>
        <taxon>Annelida</taxon>
        <taxon>Polychaeta</taxon>
        <taxon>Sedentaria</taxon>
        <taxon>Canalipalpata</taxon>
        <taxon>Sabellida</taxon>
        <taxon>Oweniida</taxon>
        <taxon>Oweniidae</taxon>
        <taxon>Owenia</taxon>
    </lineage>
</organism>
<proteinExistence type="predicted"/>
<protein>
    <submittedName>
        <fullName evidence="1">Uncharacterized protein</fullName>
    </submittedName>
</protein>
<accession>A0A8J1Y3Y3</accession>
<reference evidence="1" key="1">
    <citation type="submission" date="2022-03" db="EMBL/GenBank/DDBJ databases">
        <authorList>
            <person name="Martin C."/>
        </authorList>
    </citation>
    <scope>NUCLEOTIDE SEQUENCE</scope>
</reference>
<evidence type="ECO:0000313" key="2">
    <source>
        <dbReference type="Proteomes" id="UP000749559"/>
    </source>
</evidence>
<gene>
    <name evidence="1" type="ORF">OFUS_LOCUS11337</name>
</gene>
<comment type="caution">
    <text evidence="1">The sequence shown here is derived from an EMBL/GenBank/DDBJ whole genome shotgun (WGS) entry which is preliminary data.</text>
</comment>
<sequence>FLIKMPHGNVDDNNNNPNELDYMNNHDNRAENDANDGYETPHDYATIDETQPEEGLIAVNLNNQNNAYSYVRNGSLQNRIPNGIKNSFLTRKSKMAAVTCILVIITAVVLVLLLRTLETGANNETTQTTIKEANGTLEDCLNTINSTETDSKEEEVTYTTENIFDCLTTISGTSRSEKGNYTSNGTLDDFCTDFGHLLPKTCT</sequence>